<evidence type="ECO:0000313" key="1">
    <source>
        <dbReference type="EMBL" id="KAJ4703478.1"/>
    </source>
</evidence>
<comment type="caution">
    <text evidence="1">The sequence shown here is derived from an EMBL/GenBank/DDBJ whole genome shotgun (WGS) entry which is preliminary data.</text>
</comment>
<proteinExistence type="predicted"/>
<dbReference type="Proteomes" id="UP001164539">
    <property type="component" value="Chromosome 13"/>
</dbReference>
<dbReference type="EMBL" id="CM051406">
    <property type="protein sequence ID" value="KAJ4703478.1"/>
    <property type="molecule type" value="Genomic_DNA"/>
</dbReference>
<protein>
    <submittedName>
        <fullName evidence="1">CASP-like protein</fullName>
    </submittedName>
</protein>
<name>A0ACC1WYR4_MELAZ</name>
<organism evidence="1 2">
    <name type="scientific">Melia azedarach</name>
    <name type="common">Chinaberry tree</name>
    <dbReference type="NCBI Taxonomy" id="155640"/>
    <lineage>
        <taxon>Eukaryota</taxon>
        <taxon>Viridiplantae</taxon>
        <taxon>Streptophyta</taxon>
        <taxon>Embryophyta</taxon>
        <taxon>Tracheophyta</taxon>
        <taxon>Spermatophyta</taxon>
        <taxon>Magnoliopsida</taxon>
        <taxon>eudicotyledons</taxon>
        <taxon>Gunneridae</taxon>
        <taxon>Pentapetalae</taxon>
        <taxon>rosids</taxon>
        <taxon>malvids</taxon>
        <taxon>Sapindales</taxon>
        <taxon>Meliaceae</taxon>
        <taxon>Melia</taxon>
    </lineage>
</organism>
<reference evidence="1 2" key="1">
    <citation type="journal article" date="2023" name="Science">
        <title>Complex scaffold remodeling in plant triterpene biosynthesis.</title>
        <authorList>
            <person name="De La Pena R."/>
            <person name="Hodgson H."/>
            <person name="Liu J.C."/>
            <person name="Stephenson M.J."/>
            <person name="Martin A.C."/>
            <person name="Owen C."/>
            <person name="Harkess A."/>
            <person name="Leebens-Mack J."/>
            <person name="Jimenez L.E."/>
            <person name="Osbourn A."/>
            <person name="Sattely E.S."/>
        </authorList>
    </citation>
    <scope>NUCLEOTIDE SEQUENCE [LARGE SCALE GENOMIC DNA]</scope>
    <source>
        <strain evidence="2">cv. JPN11</strain>
        <tissue evidence="1">Leaf</tissue>
    </source>
</reference>
<gene>
    <name evidence="1" type="ORF">OWV82_023380</name>
</gene>
<keyword evidence="2" id="KW-1185">Reference proteome</keyword>
<evidence type="ECO:0000313" key="2">
    <source>
        <dbReference type="Proteomes" id="UP001164539"/>
    </source>
</evidence>
<accession>A0ACC1WYR4</accession>
<sequence>MTKTKGIFPILLRLLALGATVAAIVVMVTSHQSAEVLNLTFTAKYNNEPVFVFFVIAEAIAGGYSLLVLVLSAKSFLWRLIIISDVIVTVLLTSTISAALAIARVGKQGNSHAGWLPICGQVPKFCDHVTGALVSGFAAAIIYLLLLLYSLHAVLSPVFSVNP</sequence>